<evidence type="ECO:0000256" key="3">
    <source>
        <dbReference type="ARBA" id="ARBA00022722"/>
    </source>
</evidence>
<dbReference type="Pfam" id="PF03787">
    <property type="entry name" value="RAMPs"/>
    <property type="match status" value="1"/>
</dbReference>
<proteinExistence type="inferred from homology"/>
<dbReference type="GO" id="GO:0004519">
    <property type="term" value="F:endonuclease activity"/>
    <property type="evidence" value="ECO:0007669"/>
    <property type="project" value="UniProtKB-KW"/>
</dbReference>
<evidence type="ECO:0000313" key="11">
    <source>
        <dbReference type="Proteomes" id="UP000242497"/>
    </source>
</evidence>
<keyword evidence="7" id="KW-0051">Antiviral defense</keyword>
<dbReference type="PANTHER" id="PTHR35579">
    <property type="entry name" value="CRISPR SYSTEM CMS ENDORIBONUCLEASE CSM3"/>
    <property type="match status" value="1"/>
</dbReference>
<comment type="similarity">
    <text evidence="1">Belongs to the CRISPR-associated Csm3 family.</text>
</comment>
<protein>
    <recommendedName>
        <fullName evidence="2">CRISPR system Cms endoribonuclease Csm3</fullName>
    </recommendedName>
    <alternativeName>
        <fullName evidence="8">CRISPR type III A-associated RAMP protein Csm3</fullName>
    </alternativeName>
</protein>
<dbReference type="InterPro" id="IPR013412">
    <property type="entry name" value="CRISPR-assoc_RAMP_Csm3"/>
</dbReference>
<keyword evidence="6" id="KW-0694">RNA-binding</keyword>
<evidence type="ECO:0000256" key="2">
    <source>
        <dbReference type="ARBA" id="ARBA00022150"/>
    </source>
</evidence>
<organism evidence="10 11">
    <name type="scientific">Tepidibacter formicigenes DSM 15518</name>
    <dbReference type="NCBI Taxonomy" id="1123349"/>
    <lineage>
        <taxon>Bacteria</taxon>
        <taxon>Bacillati</taxon>
        <taxon>Bacillota</taxon>
        <taxon>Clostridia</taxon>
        <taxon>Peptostreptococcales</taxon>
        <taxon>Peptostreptococcaceae</taxon>
        <taxon>Tepidibacter</taxon>
    </lineage>
</organism>
<dbReference type="RefSeq" id="WP_072887285.1">
    <property type="nucleotide sequence ID" value="NZ_FRAE01000011.1"/>
</dbReference>
<keyword evidence="11" id="KW-1185">Reference proteome</keyword>
<feature type="domain" description="CRISPR type III-associated protein" evidence="9">
    <location>
        <begin position="13"/>
        <end position="209"/>
    </location>
</feature>
<evidence type="ECO:0000256" key="1">
    <source>
        <dbReference type="ARBA" id="ARBA00006342"/>
    </source>
</evidence>
<dbReference type="NCBIfam" id="TIGR02582">
    <property type="entry name" value="cas7_TM1809"/>
    <property type="match status" value="1"/>
</dbReference>
<evidence type="ECO:0000256" key="8">
    <source>
        <dbReference type="ARBA" id="ARBA00033183"/>
    </source>
</evidence>
<dbReference type="Proteomes" id="UP000242497">
    <property type="component" value="Unassembled WGS sequence"/>
</dbReference>
<evidence type="ECO:0000256" key="6">
    <source>
        <dbReference type="ARBA" id="ARBA00022884"/>
    </source>
</evidence>
<dbReference type="GO" id="GO:0051607">
    <property type="term" value="P:defense response to virus"/>
    <property type="evidence" value="ECO:0007669"/>
    <property type="project" value="UniProtKB-KW"/>
</dbReference>
<sequence length="227" mass="25133">MKLKCIKQIKGKIILLSGMAIGGNAANIEIGGNDNPIIRNPFTNEPYIPGSSIKGKLRTLTEWNLGKVENDGAIHSCKEKYCPVCTIFGRSAVDSKEAQSGPTRLIVRDAYLTDDSKKDLEELRKKTGTDTEMKYENSINRITSKPINLRNIERVPAGIEFEFEMSYKIFDLDDGGKLDEQNFENVLKGLKLLSLDGIGGGVSRGNGHIKLEVYVDGQKIDIENINI</sequence>
<keyword evidence="3" id="KW-0540">Nuclease</keyword>
<dbReference type="GO" id="GO:0016787">
    <property type="term" value="F:hydrolase activity"/>
    <property type="evidence" value="ECO:0007669"/>
    <property type="project" value="UniProtKB-KW"/>
</dbReference>
<dbReference type="STRING" id="1123349.SAMN02744037_00686"/>
<dbReference type="InterPro" id="IPR005537">
    <property type="entry name" value="RAMP_III_fam"/>
</dbReference>
<dbReference type="OrthoDB" id="1063910at2"/>
<accession>A0A1M6LLY7</accession>
<dbReference type="PANTHER" id="PTHR35579:SF3">
    <property type="entry name" value="CRISPR SYSTEM CMS ENDORIBONUCLEASE CSM3"/>
    <property type="match status" value="1"/>
</dbReference>
<evidence type="ECO:0000256" key="5">
    <source>
        <dbReference type="ARBA" id="ARBA00022801"/>
    </source>
</evidence>
<keyword evidence="4" id="KW-0255">Endonuclease</keyword>
<gene>
    <name evidence="10" type="ORF">SAMN02744037_00686</name>
</gene>
<dbReference type="InterPro" id="IPR052216">
    <property type="entry name" value="CRISPR_Csm3_endoribonuclease"/>
</dbReference>
<evidence type="ECO:0000256" key="7">
    <source>
        <dbReference type="ARBA" id="ARBA00023118"/>
    </source>
</evidence>
<reference evidence="11" key="1">
    <citation type="submission" date="2016-11" db="EMBL/GenBank/DDBJ databases">
        <authorList>
            <person name="Varghese N."/>
            <person name="Submissions S."/>
        </authorList>
    </citation>
    <scope>NUCLEOTIDE SEQUENCE [LARGE SCALE GENOMIC DNA]</scope>
    <source>
        <strain evidence="11">DSM 15518</strain>
    </source>
</reference>
<evidence type="ECO:0000259" key="9">
    <source>
        <dbReference type="Pfam" id="PF03787"/>
    </source>
</evidence>
<evidence type="ECO:0000256" key="4">
    <source>
        <dbReference type="ARBA" id="ARBA00022759"/>
    </source>
</evidence>
<dbReference type="AlphaFoldDB" id="A0A1M6LLY7"/>
<dbReference type="GO" id="GO:0003723">
    <property type="term" value="F:RNA binding"/>
    <property type="evidence" value="ECO:0007669"/>
    <property type="project" value="UniProtKB-KW"/>
</dbReference>
<name>A0A1M6LLY7_9FIRM</name>
<keyword evidence="5" id="KW-0378">Hydrolase</keyword>
<evidence type="ECO:0000313" key="10">
    <source>
        <dbReference type="EMBL" id="SHJ72184.1"/>
    </source>
</evidence>
<dbReference type="EMBL" id="FRAE01000011">
    <property type="protein sequence ID" value="SHJ72184.1"/>
    <property type="molecule type" value="Genomic_DNA"/>
</dbReference>